<reference evidence="2 3" key="1">
    <citation type="submission" date="2019-12" db="EMBL/GenBank/DDBJ databases">
        <title>Sporaefaciens musculi gen. nov., sp. nov., a novel bacterium isolated from the caecum of an obese mouse.</title>
        <authorList>
            <person name="Rasmussen T.S."/>
            <person name="Streidl T."/>
            <person name="Hitch T.C.A."/>
            <person name="Wortmann E."/>
            <person name="Deptula P."/>
            <person name="Hansen M."/>
            <person name="Nielsen D.S."/>
            <person name="Clavel T."/>
            <person name="Vogensen F.K."/>
        </authorList>
    </citation>
    <scope>NUCLEOTIDE SEQUENCE [LARGE SCALE GENOMIC DNA]</scope>
    <source>
        <strain evidence="2 3">WCA-9-b2</strain>
    </source>
</reference>
<dbReference type="Proteomes" id="UP000460412">
    <property type="component" value="Unassembled WGS sequence"/>
</dbReference>
<proteinExistence type="predicted"/>
<protein>
    <submittedName>
        <fullName evidence="2">Uncharacterized protein</fullName>
    </submittedName>
</protein>
<evidence type="ECO:0000256" key="1">
    <source>
        <dbReference type="SAM" id="Coils"/>
    </source>
</evidence>
<organism evidence="2 3">
    <name type="scientific">Sporofaciens musculi</name>
    <dbReference type="NCBI Taxonomy" id="2681861"/>
    <lineage>
        <taxon>Bacteria</taxon>
        <taxon>Bacillati</taxon>
        <taxon>Bacillota</taxon>
        <taxon>Clostridia</taxon>
        <taxon>Lachnospirales</taxon>
        <taxon>Lachnospiraceae</taxon>
        <taxon>Sporofaciens</taxon>
    </lineage>
</organism>
<accession>A0A7X3MJV1</accession>
<evidence type="ECO:0000313" key="2">
    <source>
        <dbReference type="EMBL" id="MXP77585.1"/>
    </source>
</evidence>
<keyword evidence="3" id="KW-1185">Reference proteome</keyword>
<dbReference type="AlphaFoldDB" id="A0A7X3MJV1"/>
<dbReference type="EMBL" id="WUQX01000001">
    <property type="protein sequence ID" value="MXP77585.1"/>
    <property type="molecule type" value="Genomic_DNA"/>
</dbReference>
<comment type="caution">
    <text evidence="2">The sequence shown here is derived from an EMBL/GenBank/DDBJ whole genome shotgun (WGS) entry which is preliminary data.</text>
</comment>
<evidence type="ECO:0000313" key="3">
    <source>
        <dbReference type="Proteomes" id="UP000460412"/>
    </source>
</evidence>
<keyword evidence="1" id="KW-0175">Coiled coil</keyword>
<sequence>MADFFGELGKKISDTASDFSKKAEDTLEIQKIKSDIRSMKRANERDLRDIGRMVYEKFQKGEVDDTEYISLCEEVEKREEEIEKQEEQIVKIKEEI</sequence>
<name>A0A7X3MJV1_9FIRM</name>
<dbReference type="RefSeq" id="WP_159753015.1">
    <property type="nucleotide sequence ID" value="NZ_CASSPE010000563.1"/>
</dbReference>
<gene>
    <name evidence="2" type="ORF">GN277_20195</name>
</gene>
<feature type="coiled-coil region" evidence="1">
    <location>
        <begin position="68"/>
        <end position="95"/>
    </location>
</feature>